<feature type="binding site" evidence="5">
    <location>
        <position position="157"/>
    </location>
    <ligand>
        <name>adenosylcob(III)alamin</name>
        <dbReference type="ChEBI" id="CHEBI:18408"/>
    </ligand>
</feature>
<sequence>MSRDDEAAGAWRRLAALTPARIALGRAGSGLPTREVLRFSLAHAQARDAVHAPLDVEAVRGAIAAIGFETLVAASAAPDRATYLRRPDLGRRLDEASAAALAAAASDPVDLALVVADGLSARAVHEGAVPLLAALQPALGGAGLRLAPVVVATQSRVALGDAVGALLKARAVAVLIGERPGLSSPDSLGVYLTFGPRPGRTDAERNCLSNVRAAGLAPDLAAFKLSWLIEQALTRELTGVALKDESDQLIEGPAERQSLGR</sequence>
<proteinExistence type="inferred from homology"/>
<dbReference type="InterPro" id="IPR009246">
    <property type="entry name" value="EutC"/>
</dbReference>
<dbReference type="InterPro" id="IPR042251">
    <property type="entry name" value="EutC_C"/>
</dbReference>
<dbReference type="GO" id="GO:0046336">
    <property type="term" value="P:ethanolamine catabolic process"/>
    <property type="evidence" value="ECO:0007669"/>
    <property type="project" value="UniProtKB-UniRule"/>
</dbReference>
<keyword evidence="3 5" id="KW-0170">Cobalt</keyword>
<dbReference type="GO" id="GO:0009350">
    <property type="term" value="C:ethanolamine ammonia-lyase complex"/>
    <property type="evidence" value="ECO:0007669"/>
    <property type="project" value="UniProtKB-UniRule"/>
</dbReference>
<keyword evidence="2 5" id="KW-0456">Lyase</keyword>
<keyword evidence="4 5" id="KW-1283">Bacterial microcompartment</keyword>
<accession>A0A0C6FQ86</accession>
<dbReference type="KEGG" id="maqu:Maq22A_c07145"/>
<comment type="subunit">
    <text evidence="5">The basic unit is a heterodimer which dimerizes to form tetramers. The heterotetramers trimerize; 6 large subunits form a core ring with 6 small subunits projecting outwards.</text>
</comment>
<dbReference type="InterPro" id="IPR042255">
    <property type="entry name" value="EutC_N"/>
</dbReference>
<reference evidence="7" key="2">
    <citation type="submission" date="2015-01" db="EMBL/GenBank/DDBJ databases">
        <title>Complete genome sequence of Methylobacterium aquaticum strain 22A.</title>
        <authorList>
            <person name="Tani A."/>
            <person name="Ogura Y."/>
            <person name="Hayashi T."/>
        </authorList>
    </citation>
    <scope>NUCLEOTIDE SEQUENCE [LARGE SCALE GENOMIC DNA]</scope>
    <source>
        <strain evidence="7">MA-22A</strain>
    </source>
</reference>
<evidence type="ECO:0000256" key="2">
    <source>
        <dbReference type="ARBA" id="ARBA00023239"/>
    </source>
</evidence>
<evidence type="ECO:0000256" key="5">
    <source>
        <dbReference type="HAMAP-Rule" id="MF_00601"/>
    </source>
</evidence>
<feature type="binding site" evidence="5">
    <location>
        <position position="178"/>
    </location>
    <ligand>
        <name>adenosylcob(III)alamin</name>
        <dbReference type="ChEBI" id="CHEBI:18408"/>
    </ligand>
</feature>
<organism evidence="6 7">
    <name type="scientific">Methylobacterium aquaticum</name>
    <dbReference type="NCBI Taxonomy" id="270351"/>
    <lineage>
        <taxon>Bacteria</taxon>
        <taxon>Pseudomonadati</taxon>
        <taxon>Pseudomonadota</taxon>
        <taxon>Alphaproteobacteria</taxon>
        <taxon>Hyphomicrobiales</taxon>
        <taxon>Methylobacteriaceae</taxon>
        <taxon>Methylobacterium</taxon>
    </lineage>
</organism>
<feature type="binding site" evidence="5">
    <location>
        <position position="207"/>
    </location>
    <ligand>
        <name>adenosylcob(III)alamin</name>
        <dbReference type="ChEBI" id="CHEBI:18408"/>
    </ligand>
</feature>
<dbReference type="HAMAP" id="MF_00601">
    <property type="entry name" value="EutC"/>
    <property type="match status" value="1"/>
</dbReference>
<dbReference type="NCBIfam" id="NF003971">
    <property type="entry name" value="PRK05465.1"/>
    <property type="match status" value="1"/>
</dbReference>
<dbReference type="Pfam" id="PF05985">
    <property type="entry name" value="EutC"/>
    <property type="match status" value="1"/>
</dbReference>
<dbReference type="PANTHER" id="PTHR39330">
    <property type="entry name" value="ETHANOLAMINE AMMONIA-LYASE LIGHT CHAIN"/>
    <property type="match status" value="1"/>
</dbReference>
<evidence type="ECO:0000313" key="7">
    <source>
        <dbReference type="Proteomes" id="UP000061432"/>
    </source>
</evidence>
<dbReference type="Gene3D" id="3.40.50.11240">
    <property type="entry name" value="Ethanolamine ammonia-lyase light chain (EutC)"/>
    <property type="match status" value="1"/>
</dbReference>
<dbReference type="UniPathway" id="UPA00560"/>
<dbReference type="GO" id="GO:0031419">
    <property type="term" value="F:cobalamin binding"/>
    <property type="evidence" value="ECO:0007669"/>
    <property type="project" value="UniProtKB-UniRule"/>
</dbReference>
<evidence type="ECO:0000256" key="4">
    <source>
        <dbReference type="ARBA" id="ARBA00024446"/>
    </source>
</evidence>
<comment type="cofactor">
    <cofactor evidence="5">
        <name>adenosylcob(III)alamin</name>
        <dbReference type="ChEBI" id="CHEBI:18408"/>
    </cofactor>
    <text evidence="5">Binds between the large and small subunits.</text>
</comment>
<dbReference type="OrthoDB" id="114248at2"/>
<gene>
    <name evidence="5 6" type="primary">eutC</name>
    <name evidence="6" type="ORF">Maq22A_c07145</name>
</gene>
<comment type="similarity">
    <text evidence="5">Belongs to the EutC family.</text>
</comment>
<dbReference type="Gene3D" id="1.10.30.40">
    <property type="entry name" value="Ethanolamine ammonia-lyase light chain (EutC), N-terminal domain"/>
    <property type="match status" value="1"/>
</dbReference>
<dbReference type="STRING" id="270351.Maq22A_c07145"/>
<dbReference type="GO" id="GO:0031471">
    <property type="term" value="C:ethanolamine degradation polyhedral organelle"/>
    <property type="evidence" value="ECO:0007669"/>
    <property type="project" value="UniProtKB-UniRule"/>
</dbReference>
<reference evidence="6 7" key="1">
    <citation type="journal article" date="2015" name="Genome Announc.">
        <title>Complete Genome Sequence of Methylobacterium aquaticum Strain 22A, Isolated from Racomitrium japonicum Moss.</title>
        <authorList>
            <person name="Tani A."/>
            <person name="Ogura Y."/>
            <person name="Hayashi T."/>
            <person name="Kimbara K."/>
        </authorList>
    </citation>
    <scope>NUCLEOTIDE SEQUENCE [LARGE SCALE GENOMIC DNA]</scope>
    <source>
        <strain evidence="6 7">MA-22A</strain>
    </source>
</reference>
<protein>
    <recommendedName>
        <fullName evidence="5">Ethanolamine ammonia-lyase small subunit</fullName>
        <shortName evidence="5">EAL small subunit</shortName>
        <ecNumber evidence="5">4.3.1.7</ecNumber>
    </recommendedName>
</protein>
<dbReference type="AlphaFoldDB" id="A0A0C6FQ86"/>
<comment type="catalytic activity">
    <reaction evidence="5">
        <text>ethanolamine = acetaldehyde + NH4(+)</text>
        <dbReference type="Rhea" id="RHEA:15313"/>
        <dbReference type="ChEBI" id="CHEBI:15343"/>
        <dbReference type="ChEBI" id="CHEBI:28938"/>
        <dbReference type="ChEBI" id="CHEBI:57603"/>
        <dbReference type="EC" id="4.3.1.7"/>
    </reaction>
</comment>
<evidence type="ECO:0000256" key="3">
    <source>
        <dbReference type="ARBA" id="ARBA00023285"/>
    </source>
</evidence>
<dbReference type="GO" id="GO:0006520">
    <property type="term" value="P:amino acid metabolic process"/>
    <property type="evidence" value="ECO:0007669"/>
    <property type="project" value="InterPro"/>
</dbReference>
<dbReference type="GO" id="GO:0008851">
    <property type="term" value="F:ethanolamine ammonia-lyase activity"/>
    <property type="evidence" value="ECO:0007669"/>
    <property type="project" value="UniProtKB-UniRule"/>
</dbReference>
<dbReference type="EMBL" id="AP014704">
    <property type="protein sequence ID" value="BAQ44765.1"/>
    <property type="molecule type" value="Genomic_DNA"/>
</dbReference>
<name>A0A0C6FQ86_9HYPH</name>
<dbReference type="Proteomes" id="UP000061432">
    <property type="component" value="Chromosome"/>
</dbReference>
<dbReference type="PANTHER" id="PTHR39330:SF1">
    <property type="entry name" value="ETHANOLAMINE AMMONIA-LYASE SMALL SUBUNIT"/>
    <property type="match status" value="1"/>
</dbReference>
<evidence type="ECO:0000256" key="1">
    <source>
        <dbReference type="ARBA" id="ARBA00022628"/>
    </source>
</evidence>
<dbReference type="RefSeq" id="WP_060846215.1">
    <property type="nucleotide sequence ID" value="NZ_AP014704.1"/>
</dbReference>
<comment type="function">
    <text evidence="5">Catalyzes the deamination of various vicinal amino-alcohols to oxo compounds. Allows this organism to utilize ethanolamine as the sole source of nitrogen and carbon in the presence of external vitamin B12.</text>
</comment>
<dbReference type="PIRSF" id="PIRSF018982">
    <property type="entry name" value="EutC"/>
    <property type="match status" value="1"/>
</dbReference>
<keyword evidence="1 5" id="KW-0846">Cobalamin</keyword>
<dbReference type="EC" id="4.3.1.7" evidence="5"/>
<comment type="pathway">
    <text evidence="5">Amine and polyamine degradation; ethanolamine degradation.</text>
</comment>
<dbReference type="PATRIC" id="fig|270351.10.peg.1359"/>
<comment type="subcellular location">
    <subcellularLocation>
        <location evidence="5">Bacterial microcompartment</location>
    </subcellularLocation>
</comment>
<evidence type="ECO:0000313" key="6">
    <source>
        <dbReference type="EMBL" id="BAQ44765.1"/>
    </source>
</evidence>